<name>A0ABR6DS30_9FLAO</name>
<organism evidence="1 2">
    <name type="scientific">Flavobacterium gossypii</name>
    <dbReference type="NCBI Taxonomy" id="1646119"/>
    <lineage>
        <taxon>Bacteria</taxon>
        <taxon>Pseudomonadati</taxon>
        <taxon>Bacteroidota</taxon>
        <taxon>Flavobacteriia</taxon>
        <taxon>Flavobacteriales</taxon>
        <taxon>Flavobacteriaceae</taxon>
        <taxon>Flavobacterium</taxon>
    </lineage>
</organism>
<comment type="caution">
    <text evidence="1">The sequence shown here is derived from an EMBL/GenBank/DDBJ whole genome shotgun (WGS) entry which is preliminary data.</text>
</comment>
<dbReference type="Proteomes" id="UP000555003">
    <property type="component" value="Unassembled WGS sequence"/>
</dbReference>
<reference evidence="1 2" key="1">
    <citation type="submission" date="2020-08" db="EMBL/GenBank/DDBJ databases">
        <title>Genomic Encyclopedia of Type Strains, Phase IV (KMG-IV): sequencing the most valuable type-strain genomes for metagenomic binning, comparative biology and taxonomic classification.</title>
        <authorList>
            <person name="Goeker M."/>
        </authorList>
    </citation>
    <scope>NUCLEOTIDE SEQUENCE [LARGE SCALE GENOMIC DNA]</scope>
    <source>
        <strain evidence="1 2">DSM 100397</strain>
    </source>
</reference>
<sequence>MKSEISRKQQAYHSHNKEKMLKLDFAYLPQETITEKTELDIWLTERHALYLSKSGRLHRIDVHHKEWPLQEVELRPKVVRYPLVGNGYYEDLPDKMHYAQEVTALLWGSREC</sequence>
<keyword evidence="2" id="KW-1185">Reference proteome</keyword>
<accession>A0ABR6DS30</accession>
<dbReference type="EMBL" id="JACJIS010000002">
    <property type="protein sequence ID" value="MBA9074213.1"/>
    <property type="molecule type" value="Genomic_DNA"/>
</dbReference>
<gene>
    <name evidence="1" type="ORF">GGR22_002380</name>
</gene>
<dbReference type="InterPro" id="IPR018644">
    <property type="entry name" value="DUF2071"/>
</dbReference>
<evidence type="ECO:0000313" key="2">
    <source>
        <dbReference type="Proteomes" id="UP000555003"/>
    </source>
</evidence>
<proteinExistence type="predicted"/>
<evidence type="ECO:0000313" key="1">
    <source>
        <dbReference type="EMBL" id="MBA9074213.1"/>
    </source>
</evidence>
<protein>
    <submittedName>
        <fullName evidence="1">Uncharacterized protein YqjF (DUF2071 family)</fullName>
    </submittedName>
</protein>
<dbReference type="Pfam" id="PF09844">
    <property type="entry name" value="DUF2071"/>
    <property type="match status" value="1"/>
</dbReference>